<sequence>MKTSTGISRETRFNNKLKIMSLLRTAIYNVQKDIELTKKNIEESYFLLQESLHCTFICVDGLQPLVLNEIEDAKNHNKLDLITEKFYKNIFCKIFSLGTENYEGTNVLSYSRGKLKRLINPVRGFQSMKTAYATIKGFEIMRMFKKGQFNI</sequence>
<dbReference type="PATRIC" id="fig|947033.5.peg.1913"/>
<dbReference type="Proteomes" id="UP000054926">
    <property type="component" value="Unassembled WGS sequence"/>
</dbReference>
<dbReference type="AlphaFoldDB" id="A0A0W0ZHP3"/>
<name>A0A0W0ZHP3_9GAMM</name>
<reference evidence="1 2" key="1">
    <citation type="submission" date="2015-11" db="EMBL/GenBank/DDBJ databases">
        <title>Genomic analysis of 38 Legionella species identifies large and diverse effector repertoires.</title>
        <authorList>
            <person name="Burstein D."/>
            <person name="Amaro F."/>
            <person name="Zusman T."/>
            <person name="Lifshitz Z."/>
            <person name="Cohen O."/>
            <person name="Gilbert J.A."/>
            <person name="Pupko T."/>
            <person name="Shuman H.A."/>
            <person name="Segal G."/>
        </authorList>
    </citation>
    <scope>NUCLEOTIDE SEQUENCE [LARGE SCALE GENOMIC DNA]</scope>
    <source>
        <strain evidence="1 2">IMVS3376</strain>
    </source>
</reference>
<organism evidence="1 2">
    <name type="scientific">Legionella steelei</name>
    <dbReference type="NCBI Taxonomy" id="947033"/>
    <lineage>
        <taxon>Bacteria</taxon>
        <taxon>Pseudomonadati</taxon>
        <taxon>Pseudomonadota</taxon>
        <taxon>Gammaproteobacteria</taxon>
        <taxon>Legionellales</taxon>
        <taxon>Legionellaceae</taxon>
        <taxon>Legionella</taxon>
    </lineage>
</organism>
<gene>
    <name evidence="1" type="ORF">Lste_1809</name>
</gene>
<proteinExistence type="predicted"/>
<evidence type="ECO:0000313" key="1">
    <source>
        <dbReference type="EMBL" id="KTD68651.1"/>
    </source>
</evidence>
<evidence type="ECO:0000313" key="2">
    <source>
        <dbReference type="Proteomes" id="UP000054926"/>
    </source>
</evidence>
<comment type="caution">
    <text evidence="1">The sequence shown here is derived from an EMBL/GenBank/DDBJ whole genome shotgun (WGS) entry which is preliminary data.</text>
</comment>
<accession>A0A0W0ZHP3</accession>
<keyword evidence="2" id="KW-1185">Reference proteome</keyword>
<protein>
    <submittedName>
        <fullName evidence="1">Transposase</fullName>
    </submittedName>
</protein>
<dbReference type="EMBL" id="LNYY01000019">
    <property type="protein sequence ID" value="KTD68651.1"/>
    <property type="molecule type" value="Genomic_DNA"/>
</dbReference>
<dbReference type="STRING" id="947033.Lste_1809"/>